<feature type="transmembrane region" description="Helical" evidence="1">
    <location>
        <begin position="153"/>
        <end position="173"/>
    </location>
</feature>
<feature type="transmembrane region" description="Helical" evidence="1">
    <location>
        <begin position="38"/>
        <end position="56"/>
    </location>
</feature>
<keyword evidence="1" id="KW-0812">Transmembrane</keyword>
<proteinExistence type="predicted"/>
<feature type="transmembrane region" description="Helical" evidence="1">
    <location>
        <begin position="312"/>
        <end position="333"/>
    </location>
</feature>
<keyword evidence="2" id="KW-0012">Acyltransferase</keyword>
<feature type="transmembrane region" description="Helical" evidence="1">
    <location>
        <begin position="7"/>
        <end position="26"/>
    </location>
</feature>
<protein>
    <submittedName>
        <fullName evidence="2">Peptidoglycan/LPS O-acetylase OafA/YrhL, contains acyltransferase and SGNH-hydrolase domains</fullName>
    </submittedName>
</protein>
<organism evidence="2 3">
    <name type="scientific">Dokdonella immobilis</name>
    <dbReference type="NCBI Taxonomy" id="578942"/>
    <lineage>
        <taxon>Bacteria</taxon>
        <taxon>Pseudomonadati</taxon>
        <taxon>Pseudomonadota</taxon>
        <taxon>Gammaproteobacteria</taxon>
        <taxon>Lysobacterales</taxon>
        <taxon>Rhodanobacteraceae</taxon>
        <taxon>Dokdonella</taxon>
    </lineage>
</organism>
<keyword evidence="2" id="KW-0808">Transferase</keyword>
<sequence length="358" mass="39574">MRMPGLDLLRIVAGVALIVCHGGYWLAPFHLPDTLWMLLGHMGVEVFLVSFGFLLAERALRRTPAPSVRQDSLRSLVRLWPLYVVFLLCNLVLLPADAERPHLIAYLTLTQNLAWPHPRFFGEAWIVAAAAMVALAVPITCRMLRQQTFRSGLLVIFGLLVAGQAVRGLLVVLGEPPFDEGVRRILIARLDLPFYGVLVAWFWIHRYEAIMRWRGWLAVVSLCMLVATSSIHLWVPLDTSLAARILLFPLGDFTWAALLPWVCSMDASRTMGRSARVLAASAYSGLLTHMTLLRLADAKGLSMTASEPATGVLLLLSYALLSIGVALLVSLALDRSLLDFLARRFAPVAEHGVPVAER</sequence>
<feature type="transmembrane region" description="Helical" evidence="1">
    <location>
        <begin position="241"/>
        <end position="263"/>
    </location>
</feature>
<feature type="transmembrane region" description="Helical" evidence="1">
    <location>
        <begin position="185"/>
        <end position="204"/>
    </location>
</feature>
<gene>
    <name evidence="2" type="ORF">SAMN05216289_105214</name>
</gene>
<evidence type="ECO:0000313" key="2">
    <source>
        <dbReference type="EMBL" id="SFN15434.1"/>
    </source>
</evidence>
<keyword evidence="3" id="KW-1185">Reference proteome</keyword>
<accession>A0A1I4WNJ0</accession>
<feature type="transmembrane region" description="Helical" evidence="1">
    <location>
        <begin position="275"/>
        <end position="292"/>
    </location>
</feature>
<evidence type="ECO:0000256" key="1">
    <source>
        <dbReference type="SAM" id="Phobius"/>
    </source>
</evidence>
<evidence type="ECO:0000313" key="3">
    <source>
        <dbReference type="Proteomes" id="UP000198575"/>
    </source>
</evidence>
<feature type="transmembrane region" description="Helical" evidence="1">
    <location>
        <begin position="77"/>
        <end position="96"/>
    </location>
</feature>
<reference evidence="2 3" key="1">
    <citation type="submission" date="2016-10" db="EMBL/GenBank/DDBJ databases">
        <authorList>
            <person name="de Groot N.N."/>
        </authorList>
    </citation>
    <scope>NUCLEOTIDE SEQUENCE [LARGE SCALE GENOMIC DNA]</scope>
    <source>
        <strain evidence="2 3">CGMCC 1.7659</strain>
    </source>
</reference>
<dbReference type="GO" id="GO:0016746">
    <property type="term" value="F:acyltransferase activity"/>
    <property type="evidence" value="ECO:0007669"/>
    <property type="project" value="UniProtKB-KW"/>
</dbReference>
<dbReference type="AlphaFoldDB" id="A0A1I4WNJ0"/>
<dbReference type="STRING" id="578942.SAMN05216289_105214"/>
<name>A0A1I4WNJ0_9GAMM</name>
<keyword evidence="1" id="KW-0472">Membrane</keyword>
<keyword evidence="2" id="KW-0378">Hydrolase</keyword>
<dbReference type="Proteomes" id="UP000198575">
    <property type="component" value="Unassembled WGS sequence"/>
</dbReference>
<feature type="transmembrane region" description="Helical" evidence="1">
    <location>
        <begin position="216"/>
        <end position="235"/>
    </location>
</feature>
<dbReference type="GO" id="GO:0016787">
    <property type="term" value="F:hydrolase activity"/>
    <property type="evidence" value="ECO:0007669"/>
    <property type="project" value="UniProtKB-KW"/>
</dbReference>
<feature type="transmembrane region" description="Helical" evidence="1">
    <location>
        <begin position="124"/>
        <end position="141"/>
    </location>
</feature>
<dbReference type="EMBL" id="FOVF01000005">
    <property type="protein sequence ID" value="SFN15434.1"/>
    <property type="molecule type" value="Genomic_DNA"/>
</dbReference>
<keyword evidence="1" id="KW-1133">Transmembrane helix</keyword>